<evidence type="ECO:0000256" key="1">
    <source>
        <dbReference type="SAM" id="MobiDB-lite"/>
    </source>
</evidence>
<dbReference type="Proteomes" id="UP000332487">
    <property type="component" value="Unassembled WGS sequence"/>
</dbReference>
<dbReference type="EMBL" id="GG697241">
    <property type="protein sequence ID" value="EET89667.1"/>
    <property type="molecule type" value="Genomic_DNA"/>
</dbReference>
<dbReference type="InterPro" id="IPR008991">
    <property type="entry name" value="Translation_prot_SH3-like_sf"/>
</dbReference>
<proteinExistence type="predicted"/>
<evidence type="ECO:0000313" key="3">
    <source>
        <dbReference type="Proteomes" id="UP000332487"/>
    </source>
</evidence>
<dbReference type="AlphaFoldDB" id="C7DI93"/>
<dbReference type="InterPro" id="IPR014722">
    <property type="entry name" value="Rib_uL2_dom2"/>
</dbReference>
<reference evidence="2 3" key="1">
    <citation type="journal article" date="2009" name="Genome Biol.">
        <title>Community-wide analysis of microbial genome sequence signatures.</title>
        <authorList>
            <person name="Dick G.J."/>
            <person name="Andersson A.F."/>
            <person name="Baker B.J."/>
            <person name="Simmons S.L."/>
            <person name="Thomas B.C."/>
            <person name="Yelton A.P."/>
            <person name="Banfield J.F."/>
        </authorList>
    </citation>
    <scope>NUCLEOTIDE SEQUENCE [LARGE SCALE GENOMIC DNA]</scope>
    <source>
        <strain evidence="2">ARMAN-2</strain>
    </source>
</reference>
<name>C7DI93_MICA2</name>
<organism evidence="2 3">
    <name type="scientific">Candidatus Micrarchaeum acidiphilum ARMAN-2</name>
    <dbReference type="NCBI Taxonomy" id="425595"/>
    <lineage>
        <taxon>Archaea</taxon>
        <taxon>Candidatus Micrarchaeota</taxon>
        <taxon>Candidatus Micrarchaeia</taxon>
        <taxon>Candidatus Micrarchaeales</taxon>
        <taxon>Candidatus Micrarchaeaceae</taxon>
        <taxon>Candidatus Micrarchaeum</taxon>
    </lineage>
</organism>
<gene>
    <name evidence="2" type="ORF">UNLARM2_0785</name>
</gene>
<feature type="region of interest" description="Disordered" evidence="1">
    <location>
        <begin position="68"/>
        <end position="87"/>
    </location>
</feature>
<reference evidence="2 3" key="2">
    <citation type="journal article" date="2010" name="Proc. Natl. Acad. Sci. U.S.A.">
        <title>Enigmatic, ultrasmall, uncultivated Archaea.</title>
        <authorList>
            <person name="Baker B.J."/>
            <person name="Comolli L.R."/>
            <person name="Dick G.J."/>
            <person name="Hauser L.J."/>
            <person name="Hyatt D."/>
            <person name="Dill B.D."/>
            <person name="Land M.L."/>
            <person name="Verberkmoes N.C."/>
            <person name="Hettich R.L."/>
            <person name="Banfield J.F."/>
        </authorList>
    </citation>
    <scope>NUCLEOTIDE SEQUENCE [LARGE SCALE GENOMIC DNA]</scope>
    <source>
        <strain evidence="2">ARMAN-2</strain>
    </source>
</reference>
<protein>
    <recommendedName>
        <fullName evidence="4">50S ribosomal protein L14e</fullName>
    </recommendedName>
</protein>
<evidence type="ECO:0000313" key="2">
    <source>
        <dbReference type="EMBL" id="EET89667.1"/>
    </source>
</evidence>
<evidence type="ECO:0008006" key="4">
    <source>
        <dbReference type="Google" id="ProtNLM"/>
    </source>
</evidence>
<feature type="compositionally biased region" description="Basic and acidic residues" evidence="1">
    <location>
        <begin position="68"/>
        <end position="81"/>
    </location>
</feature>
<dbReference type="Gene3D" id="2.30.30.30">
    <property type="match status" value="1"/>
</dbReference>
<keyword evidence="3" id="KW-1185">Reference proteome</keyword>
<sequence length="87" mass="9938">MIVEVGRVCVKKYGRDAGSRAVITKVGNDGFVTIITSKRQKERKCNTRHLEFLNEKVDIGNKELLDKTLGISKKEHPEKEQKRKGKK</sequence>
<accession>C7DI93</accession>
<dbReference type="SUPFAM" id="SSF50104">
    <property type="entry name" value="Translation proteins SH3-like domain"/>
    <property type="match status" value="1"/>
</dbReference>